<name>A0A6H9XFD4_9CORY</name>
<dbReference type="AlphaFoldDB" id="A0A6H9XFD4"/>
<dbReference type="EMBL" id="UARK01000003">
    <property type="protein sequence ID" value="SPW27845.1"/>
    <property type="molecule type" value="Genomic_DNA"/>
</dbReference>
<dbReference type="GeneID" id="84574191"/>
<dbReference type="InterPro" id="IPR000073">
    <property type="entry name" value="AB_hydrolase_1"/>
</dbReference>
<dbReference type="GO" id="GO:0016787">
    <property type="term" value="F:hydrolase activity"/>
    <property type="evidence" value="ECO:0007669"/>
    <property type="project" value="UniProtKB-KW"/>
</dbReference>
<dbReference type="Pfam" id="PF00561">
    <property type="entry name" value="Abhydrolase_1"/>
    <property type="match status" value="1"/>
</dbReference>
<dbReference type="GO" id="GO:0016020">
    <property type="term" value="C:membrane"/>
    <property type="evidence" value="ECO:0007669"/>
    <property type="project" value="TreeGrafter"/>
</dbReference>
<dbReference type="RefSeq" id="WP_112767165.1">
    <property type="nucleotide sequence ID" value="NZ_CAUOYC010000002.1"/>
</dbReference>
<proteinExistence type="predicted"/>
<reference evidence="2 3" key="1">
    <citation type="submission" date="2018-06" db="EMBL/GenBank/DDBJ databases">
        <authorList>
            <consortium name="Pathogen Informatics"/>
            <person name="Doyle S."/>
        </authorList>
    </citation>
    <scope>NUCLEOTIDE SEQUENCE [LARGE SCALE GENOMIC DNA]</scope>
    <source>
        <strain evidence="2 3">NCTC10254</strain>
    </source>
</reference>
<dbReference type="EC" id="3.7.1.14" evidence="2"/>
<evidence type="ECO:0000259" key="1">
    <source>
        <dbReference type="Pfam" id="PF00561"/>
    </source>
</evidence>
<gene>
    <name evidence="2" type="primary">mhpC</name>
    <name evidence="2" type="ORF">NCTC10254_01039</name>
</gene>
<accession>A0A6H9XFD4</accession>
<comment type="caution">
    <text evidence="2">The sequence shown here is derived from an EMBL/GenBank/DDBJ whole genome shotgun (WGS) entry which is preliminary data.</text>
</comment>
<protein>
    <submittedName>
        <fullName evidence="2">Alpha/beta hydrolase fold protein</fullName>
        <ecNumber evidence="2">3.7.1.14</ecNumber>
    </submittedName>
</protein>
<dbReference type="InterPro" id="IPR029058">
    <property type="entry name" value="AB_hydrolase_fold"/>
</dbReference>
<organism evidence="2 3">
    <name type="scientific">Corynebacterium matruchotii</name>
    <dbReference type="NCBI Taxonomy" id="43768"/>
    <lineage>
        <taxon>Bacteria</taxon>
        <taxon>Bacillati</taxon>
        <taxon>Actinomycetota</taxon>
        <taxon>Actinomycetes</taxon>
        <taxon>Mycobacteriales</taxon>
        <taxon>Corynebacteriaceae</taxon>
        <taxon>Corynebacterium</taxon>
    </lineage>
</organism>
<evidence type="ECO:0000313" key="3">
    <source>
        <dbReference type="Proteomes" id="UP000249886"/>
    </source>
</evidence>
<dbReference type="PANTHER" id="PTHR43798:SF33">
    <property type="entry name" value="HYDROLASE, PUTATIVE (AFU_ORTHOLOGUE AFUA_2G14860)-RELATED"/>
    <property type="match status" value="1"/>
</dbReference>
<dbReference type="InterPro" id="IPR050266">
    <property type="entry name" value="AB_hydrolase_sf"/>
</dbReference>
<sequence>MNTRRLSALLMTLSAMGVIPIVRGVKIIKQSYKQLERYQVKTADLSYGRMTYVDQGSGETLLALHGIFGGYDQGYELGVNCGFPGRVIAPSRFGYLGSDVSGQGTPKEQARALVELLDYSGVDKTFVIGGSAGGTHAIRLALDFPERVKGVILYSSRMPLPKRPTKPMQYKYMGPPKFICNDIAMYLLSPVVAMMTSTPLHSVMSILPIEKRKAGAYIDSVISNPDMAKNFDDYRIESLTVPVLIFSAMDDRLIKFTDVEKVIRRFPNKVFVPFENGGHLIVGHDVEIHNTVNEFIARYR</sequence>
<evidence type="ECO:0000313" key="2">
    <source>
        <dbReference type="EMBL" id="SPW27845.1"/>
    </source>
</evidence>
<keyword evidence="2" id="KW-0378">Hydrolase</keyword>
<dbReference type="Proteomes" id="UP000249886">
    <property type="component" value="Unassembled WGS sequence"/>
</dbReference>
<dbReference type="PANTHER" id="PTHR43798">
    <property type="entry name" value="MONOACYLGLYCEROL LIPASE"/>
    <property type="match status" value="1"/>
</dbReference>
<dbReference type="SUPFAM" id="SSF53474">
    <property type="entry name" value="alpha/beta-Hydrolases"/>
    <property type="match status" value="1"/>
</dbReference>
<dbReference type="PRINTS" id="PR00111">
    <property type="entry name" value="ABHYDROLASE"/>
</dbReference>
<feature type="domain" description="AB hydrolase-1" evidence="1">
    <location>
        <begin position="60"/>
        <end position="159"/>
    </location>
</feature>
<dbReference type="Gene3D" id="3.40.50.1820">
    <property type="entry name" value="alpha/beta hydrolase"/>
    <property type="match status" value="1"/>
</dbReference>